<protein>
    <submittedName>
        <fullName evidence="1">Uncharacterized protein</fullName>
    </submittedName>
</protein>
<keyword evidence="2" id="KW-1185">Reference proteome</keyword>
<dbReference type="Proteomes" id="UP000015241">
    <property type="component" value="Unassembled WGS sequence"/>
</dbReference>
<dbReference type="InParanoid" id="S8E6F8"/>
<sequence>MHRTLGGTLWRKPTLDYVEEGDYVGEEYIAEDDDMAYDVVKTTLVEDDDSVTVRGNMDDTDNFDFMDGEHNDAPDAVDSTVSPAQVSEDVSASLFSALKAVAL</sequence>
<dbReference type="HOGENOM" id="CLU_2263792_0_0_1"/>
<organism evidence="1 2">
    <name type="scientific">Fomitopsis schrenkii</name>
    <name type="common">Brown rot fungus</name>
    <dbReference type="NCBI Taxonomy" id="2126942"/>
    <lineage>
        <taxon>Eukaryota</taxon>
        <taxon>Fungi</taxon>
        <taxon>Dikarya</taxon>
        <taxon>Basidiomycota</taxon>
        <taxon>Agaricomycotina</taxon>
        <taxon>Agaricomycetes</taxon>
        <taxon>Polyporales</taxon>
        <taxon>Fomitopsis</taxon>
    </lineage>
</organism>
<name>S8E6F8_FOMSC</name>
<dbReference type="EMBL" id="KE504147">
    <property type="protein sequence ID" value="EPT00642.1"/>
    <property type="molecule type" value="Genomic_DNA"/>
</dbReference>
<dbReference type="OrthoDB" id="10613262at2759"/>
<evidence type="ECO:0000313" key="2">
    <source>
        <dbReference type="Proteomes" id="UP000015241"/>
    </source>
</evidence>
<reference evidence="1 2" key="1">
    <citation type="journal article" date="2012" name="Science">
        <title>The Paleozoic origin of enzymatic lignin decomposition reconstructed from 31 fungal genomes.</title>
        <authorList>
            <person name="Floudas D."/>
            <person name="Binder M."/>
            <person name="Riley R."/>
            <person name="Barry K."/>
            <person name="Blanchette R.A."/>
            <person name="Henrissat B."/>
            <person name="Martinez A.T."/>
            <person name="Otillar R."/>
            <person name="Spatafora J.W."/>
            <person name="Yadav J.S."/>
            <person name="Aerts A."/>
            <person name="Benoit I."/>
            <person name="Boyd A."/>
            <person name="Carlson A."/>
            <person name="Copeland A."/>
            <person name="Coutinho P.M."/>
            <person name="de Vries R.P."/>
            <person name="Ferreira P."/>
            <person name="Findley K."/>
            <person name="Foster B."/>
            <person name="Gaskell J."/>
            <person name="Glotzer D."/>
            <person name="Gorecki P."/>
            <person name="Heitman J."/>
            <person name="Hesse C."/>
            <person name="Hori C."/>
            <person name="Igarashi K."/>
            <person name="Jurgens J.A."/>
            <person name="Kallen N."/>
            <person name="Kersten P."/>
            <person name="Kohler A."/>
            <person name="Kuees U."/>
            <person name="Kumar T.K.A."/>
            <person name="Kuo A."/>
            <person name="LaButti K."/>
            <person name="Larrondo L.F."/>
            <person name="Lindquist E."/>
            <person name="Ling A."/>
            <person name="Lombard V."/>
            <person name="Lucas S."/>
            <person name="Lundell T."/>
            <person name="Martin R."/>
            <person name="McLaughlin D.J."/>
            <person name="Morgenstern I."/>
            <person name="Morin E."/>
            <person name="Murat C."/>
            <person name="Nagy L.G."/>
            <person name="Nolan M."/>
            <person name="Ohm R.A."/>
            <person name="Patyshakuliyeva A."/>
            <person name="Rokas A."/>
            <person name="Ruiz-Duenas F.J."/>
            <person name="Sabat G."/>
            <person name="Salamov A."/>
            <person name="Samejima M."/>
            <person name="Schmutz J."/>
            <person name="Slot J.C."/>
            <person name="St John F."/>
            <person name="Stenlid J."/>
            <person name="Sun H."/>
            <person name="Sun S."/>
            <person name="Syed K."/>
            <person name="Tsang A."/>
            <person name="Wiebenga A."/>
            <person name="Young D."/>
            <person name="Pisabarro A."/>
            <person name="Eastwood D.C."/>
            <person name="Martin F."/>
            <person name="Cullen D."/>
            <person name="Grigoriev I.V."/>
            <person name="Hibbett D.S."/>
        </authorList>
    </citation>
    <scope>NUCLEOTIDE SEQUENCE</scope>
    <source>
        <strain evidence="2">FP-58527</strain>
    </source>
</reference>
<gene>
    <name evidence="1" type="ORF">FOMPIDRAFT_1049417</name>
</gene>
<dbReference type="AlphaFoldDB" id="S8E6F8"/>
<evidence type="ECO:0000313" key="1">
    <source>
        <dbReference type="EMBL" id="EPT00642.1"/>
    </source>
</evidence>
<proteinExistence type="predicted"/>
<accession>S8E6F8</accession>